<evidence type="ECO:0000313" key="22">
    <source>
        <dbReference type="EnsemblPlants" id="OPUNC12G18420.1"/>
    </source>
</evidence>
<feature type="transmembrane region" description="Helical" evidence="20">
    <location>
        <begin position="714"/>
        <end position="736"/>
    </location>
</feature>
<dbReference type="FunFam" id="3.40.50.1000:FF:000211">
    <property type="entry name" value="Plasma membrane ATPase"/>
    <property type="match status" value="1"/>
</dbReference>
<dbReference type="InterPro" id="IPR057661">
    <property type="entry name" value="RsdA/BaiN/AoA(So)_Rossmann"/>
</dbReference>
<dbReference type="GO" id="GO:0008553">
    <property type="term" value="F:P-type proton-exporting transporter activity"/>
    <property type="evidence" value="ECO:0007669"/>
    <property type="project" value="UniProtKB-EC"/>
</dbReference>
<dbReference type="PRINTS" id="PR00120">
    <property type="entry name" value="HATPASE"/>
</dbReference>
<evidence type="ECO:0000256" key="2">
    <source>
        <dbReference type="ARBA" id="ARBA00008804"/>
    </source>
</evidence>
<feature type="transmembrane region" description="Helical" evidence="20">
    <location>
        <begin position="243"/>
        <end position="269"/>
    </location>
</feature>
<dbReference type="NCBIfam" id="TIGR01647">
    <property type="entry name" value="ATPase-IIIA_H"/>
    <property type="match status" value="1"/>
</dbReference>
<evidence type="ECO:0000256" key="9">
    <source>
        <dbReference type="ARBA" id="ARBA00022781"/>
    </source>
</evidence>
<evidence type="ECO:0000256" key="17">
    <source>
        <dbReference type="ARBA" id="ARBA00048122"/>
    </source>
</evidence>
<dbReference type="InterPro" id="IPR004014">
    <property type="entry name" value="ATPase_P-typ_cation-transptr_N"/>
</dbReference>
<evidence type="ECO:0000256" key="3">
    <source>
        <dbReference type="ARBA" id="ARBA00012476"/>
    </source>
</evidence>
<keyword evidence="4" id="KW-0813">Transport</keyword>
<evidence type="ECO:0000256" key="6">
    <source>
        <dbReference type="ARBA" id="ARBA00022692"/>
    </source>
</evidence>
<feature type="transmembrane region" description="Helical" evidence="20">
    <location>
        <begin position="65"/>
        <end position="88"/>
    </location>
</feature>
<dbReference type="PRINTS" id="PR00119">
    <property type="entry name" value="CATATPASE"/>
</dbReference>
<dbReference type="InterPro" id="IPR018303">
    <property type="entry name" value="ATPase_P-typ_P_site"/>
</dbReference>
<dbReference type="InterPro" id="IPR008250">
    <property type="entry name" value="ATPase_P-typ_transduc_dom_A_sf"/>
</dbReference>
<dbReference type="FunFam" id="2.70.150.10:FF:000004">
    <property type="entry name" value="Plasma membrane ATPase"/>
    <property type="match status" value="1"/>
</dbReference>
<feature type="transmembrane region" description="Helical" evidence="20">
    <location>
        <begin position="649"/>
        <end position="671"/>
    </location>
</feature>
<dbReference type="InterPro" id="IPR036412">
    <property type="entry name" value="HAD-like_sf"/>
</dbReference>
<dbReference type="Gene3D" id="1.20.1110.10">
    <property type="entry name" value="Calcium-transporting ATPase, transmembrane domain"/>
    <property type="match status" value="1"/>
</dbReference>
<evidence type="ECO:0000256" key="14">
    <source>
        <dbReference type="ARBA" id="ARBA00023065"/>
    </source>
</evidence>
<feature type="region of interest" description="Disordered" evidence="19">
    <location>
        <begin position="956"/>
        <end position="978"/>
    </location>
</feature>
<keyword evidence="12" id="KW-1278">Translocase</keyword>
<dbReference type="NCBIfam" id="TIGR00275">
    <property type="entry name" value="aminoacetone oxidase family FAD-binding enzyme"/>
    <property type="match status" value="1"/>
</dbReference>
<dbReference type="STRING" id="4537.A0A0E0MQ33"/>
<reference evidence="22" key="2">
    <citation type="submission" date="2018-05" db="EMBL/GenBank/DDBJ databases">
        <title>OpunRS2 (Oryza punctata Reference Sequence Version 2).</title>
        <authorList>
            <person name="Zhang J."/>
            <person name="Kudrna D."/>
            <person name="Lee S."/>
            <person name="Talag J."/>
            <person name="Welchert J."/>
            <person name="Wing R.A."/>
        </authorList>
    </citation>
    <scope>NUCLEOTIDE SEQUENCE [LARGE SCALE GENOMIC DNA]</scope>
</reference>
<dbReference type="InterPro" id="IPR036188">
    <property type="entry name" value="FAD/NAD-bd_sf"/>
</dbReference>
<dbReference type="CDD" id="cd02076">
    <property type="entry name" value="P-type_ATPase_H"/>
    <property type="match status" value="1"/>
</dbReference>
<keyword evidence="15 20" id="KW-0472">Membrane</keyword>
<keyword evidence="7" id="KW-0479">Metal-binding</keyword>
<dbReference type="Proteomes" id="UP000026962">
    <property type="component" value="Chromosome 12"/>
</dbReference>
<dbReference type="GO" id="GO:0046872">
    <property type="term" value="F:metal ion binding"/>
    <property type="evidence" value="ECO:0007669"/>
    <property type="project" value="UniProtKB-KW"/>
</dbReference>
<feature type="transmembrane region" description="Helical" evidence="20">
    <location>
        <begin position="825"/>
        <end position="842"/>
    </location>
</feature>
<dbReference type="NCBIfam" id="TIGR01494">
    <property type="entry name" value="ATPase_P-type"/>
    <property type="match status" value="2"/>
</dbReference>
<dbReference type="SUPFAM" id="SSF81653">
    <property type="entry name" value="Calcium ATPase, transduction domain A"/>
    <property type="match status" value="1"/>
</dbReference>
<reference evidence="22" key="1">
    <citation type="submission" date="2015-04" db="UniProtKB">
        <authorList>
            <consortium name="EnsemblPlants"/>
        </authorList>
    </citation>
    <scope>IDENTIFICATION</scope>
</reference>
<dbReference type="InterPro" id="IPR023299">
    <property type="entry name" value="ATPase_P-typ_cyto_dom_N"/>
</dbReference>
<evidence type="ECO:0000256" key="1">
    <source>
        <dbReference type="ARBA" id="ARBA00004141"/>
    </source>
</evidence>
<keyword evidence="6 20" id="KW-0812">Transmembrane</keyword>
<keyword evidence="10" id="KW-0067">ATP-binding</keyword>
<feature type="compositionally biased region" description="Polar residues" evidence="19">
    <location>
        <begin position="956"/>
        <end position="967"/>
    </location>
</feature>
<keyword evidence="13 20" id="KW-1133">Transmembrane helix</keyword>
<dbReference type="SUPFAM" id="SSF81665">
    <property type="entry name" value="Calcium ATPase, transmembrane domain M"/>
    <property type="match status" value="1"/>
</dbReference>
<evidence type="ECO:0000313" key="23">
    <source>
        <dbReference type="Proteomes" id="UP000026962"/>
    </source>
</evidence>
<comment type="subcellular location">
    <subcellularLocation>
        <location evidence="1">Membrane</location>
        <topology evidence="1">Multi-pass membrane protein</topology>
    </subcellularLocation>
</comment>
<dbReference type="GO" id="GO:0016887">
    <property type="term" value="F:ATP hydrolysis activity"/>
    <property type="evidence" value="ECO:0007669"/>
    <property type="project" value="InterPro"/>
</dbReference>
<keyword evidence="8" id="KW-0547">Nucleotide-binding</keyword>
<dbReference type="Gene3D" id="3.40.1110.10">
    <property type="entry name" value="Calcium-transporting ATPase, cytoplasmic domain N"/>
    <property type="match status" value="1"/>
</dbReference>
<dbReference type="Pfam" id="PF03486">
    <property type="entry name" value="HI0933_like"/>
    <property type="match status" value="1"/>
</dbReference>
<keyword evidence="23" id="KW-1185">Reference proteome</keyword>
<dbReference type="InterPro" id="IPR004792">
    <property type="entry name" value="BaiN-like"/>
</dbReference>
<comment type="catalytic activity">
    <reaction evidence="17">
        <text>ATP + H2O + H(+)(in) = ADP + phosphate + 2 H(+)(out)</text>
        <dbReference type="Rhea" id="RHEA:20852"/>
        <dbReference type="ChEBI" id="CHEBI:15377"/>
        <dbReference type="ChEBI" id="CHEBI:15378"/>
        <dbReference type="ChEBI" id="CHEBI:30616"/>
        <dbReference type="ChEBI" id="CHEBI:43474"/>
        <dbReference type="ChEBI" id="CHEBI:456216"/>
        <dbReference type="EC" id="7.1.2.1"/>
    </reaction>
</comment>
<accession>A0A0E0MQ33</accession>
<evidence type="ECO:0000256" key="16">
    <source>
        <dbReference type="ARBA" id="ARBA00031813"/>
    </source>
</evidence>
<dbReference type="InterPro" id="IPR006534">
    <property type="entry name" value="P-type_ATPase_IIIA"/>
</dbReference>
<dbReference type="SFLD" id="SFLDF00027">
    <property type="entry name" value="p-type_atpase"/>
    <property type="match status" value="1"/>
</dbReference>
<evidence type="ECO:0000259" key="21">
    <source>
        <dbReference type="SMART" id="SM00831"/>
    </source>
</evidence>
<evidence type="ECO:0000256" key="12">
    <source>
        <dbReference type="ARBA" id="ARBA00022967"/>
    </source>
</evidence>
<dbReference type="OMA" id="VIEFHPF"/>
<dbReference type="GO" id="GO:0016020">
    <property type="term" value="C:membrane"/>
    <property type="evidence" value="ECO:0007669"/>
    <property type="project" value="UniProtKB-SubCell"/>
</dbReference>
<dbReference type="FunFam" id="3.40.1110.10:FF:000004">
    <property type="entry name" value="Plasma membrane ATPase"/>
    <property type="match status" value="1"/>
</dbReference>
<comment type="similarity">
    <text evidence="2">Belongs to the cation transport ATPase (P-type) (TC 3.A.3) family. Type IIIA subfamily.</text>
</comment>
<feature type="transmembrane region" description="Helical" evidence="20">
    <location>
        <begin position="761"/>
        <end position="780"/>
    </location>
</feature>
<protein>
    <recommendedName>
        <fullName evidence="18">Plasma membrane ATPase</fullName>
        <ecNumber evidence="3">7.1.2.1</ecNumber>
    </recommendedName>
    <alternativeName>
        <fullName evidence="16">Proton pump</fullName>
    </alternativeName>
</protein>
<keyword evidence="14" id="KW-0406">Ion transport</keyword>
<feature type="transmembrane region" description="Helical" evidence="20">
    <location>
        <begin position="792"/>
        <end position="813"/>
    </location>
</feature>
<evidence type="ECO:0000256" key="5">
    <source>
        <dbReference type="ARBA" id="ARBA00022553"/>
    </source>
</evidence>
<dbReference type="eggNOG" id="KOG0205">
    <property type="taxonomic scope" value="Eukaryota"/>
</dbReference>
<dbReference type="Pfam" id="PF00122">
    <property type="entry name" value="E1-E2_ATPase"/>
    <property type="match status" value="1"/>
</dbReference>
<organism evidence="22">
    <name type="scientific">Oryza punctata</name>
    <name type="common">Red rice</name>
    <dbReference type="NCBI Taxonomy" id="4537"/>
    <lineage>
        <taxon>Eukaryota</taxon>
        <taxon>Viridiplantae</taxon>
        <taxon>Streptophyta</taxon>
        <taxon>Embryophyta</taxon>
        <taxon>Tracheophyta</taxon>
        <taxon>Spermatophyta</taxon>
        <taxon>Magnoliopsida</taxon>
        <taxon>Liliopsida</taxon>
        <taxon>Poales</taxon>
        <taxon>Poaceae</taxon>
        <taxon>BOP clade</taxon>
        <taxon>Oryzoideae</taxon>
        <taxon>Oryzeae</taxon>
        <taxon>Oryzinae</taxon>
        <taxon>Oryza</taxon>
    </lineage>
</organism>
<dbReference type="EnsemblPlants" id="OPUNC12G18420.1">
    <property type="protein sequence ID" value="OPUNC12G18420.1"/>
    <property type="gene ID" value="OPUNC12G18420"/>
</dbReference>
<dbReference type="PROSITE" id="PS00154">
    <property type="entry name" value="ATPASE_E1_E2"/>
    <property type="match status" value="1"/>
</dbReference>
<dbReference type="GO" id="GO:0005524">
    <property type="term" value="F:ATP binding"/>
    <property type="evidence" value="ECO:0007669"/>
    <property type="project" value="UniProtKB-KW"/>
</dbReference>
<keyword evidence="11" id="KW-0460">Magnesium</keyword>
<dbReference type="Gramene" id="OPUNC12G18420.1">
    <property type="protein sequence ID" value="OPUNC12G18420.1"/>
    <property type="gene ID" value="OPUNC12G18420"/>
</dbReference>
<evidence type="ECO:0000256" key="8">
    <source>
        <dbReference type="ARBA" id="ARBA00022741"/>
    </source>
</evidence>
<evidence type="ECO:0000256" key="19">
    <source>
        <dbReference type="SAM" id="MobiDB-lite"/>
    </source>
</evidence>
<evidence type="ECO:0000256" key="18">
    <source>
        <dbReference type="ARBA" id="ARBA00071631"/>
    </source>
</evidence>
<evidence type="ECO:0000256" key="13">
    <source>
        <dbReference type="ARBA" id="ARBA00022989"/>
    </source>
</evidence>
<dbReference type="Gene3D" id="2.70.150.10">
    <property type="entry name" value="Calcium-transporting ATPase, cytoplasmic transduction domain A"/>
    <property type="match status" value="1"/>
</dbReference>
<proteinExistence type="inferred from homology"/>
<feature type="domain" description="Cation-transporting P-type ATPase N-terminal" evidence="21">
    <location>
        <begin position="17"/>
        <end position="89"/>
    </location>
</feature>
<dbReference type="EC" id="7.1.2.1" evidence="3"/>
<dbReference type="Pfam" id="PF00702">
    <property type="entry name" value="Hydrolase"/>
    <property type="match status" value="1"/>
</dbReference>
<dbReference type="Pfam" id="PF00690">
    <property type="entry name" value="Cation_ATPase_N"/>
    <property type="match status" value="1"/>
</dbReference>
<dbReference type="GO" id="GO:0120029">
    <property type="term" value="P:proton export across plasma membrane"/>
    <property type="evidence" value="ECO:0007669"/>
    <property type="project" value="InterPro"/>
</dbReference>
<dbReference type="SFLD" id="SFLDS00003">
    <property type="entry name" value="Haloacid_Dehalogenase"/>
    <property type="match status" value="1"/>
</dbReference>
<dbReference type="HOGENOM" id="CLU_002360_6_4_1"/>
<feature type="transmembrane region" description="Helical" evidence="20">
    <location>
        <begin position="100"/>
        <end position="116"/>
    </location>
</feature>
<dbReference type="SUPFAM" id="SSF51905">
    <property type="entry name" value="FAD/NAD(P)-binding domain"/>
    <property type="match status" value="1"/>
</dbReference>
<dbReference type="SUPFAM" id="SSF56784">
    <property type="entry name" value="HAD-like"/>
    <property type="match status" value="1"/>
</dbReference>
<dbReference type="InterPro" id="IPR023298">
    <property type="entry name" value="ATPase_P-typ_TM_dom_sf"/>
</dbReference>
<dbReference type="Gene3D" id="3.50.50.60">
    <property type="entry name" value="FAD/NAD(P)-binding domain"/>
    <property type="match status" value="2"/>
</dbReference>
<dbReference type="InterPro" id="IPR001757">
    <property type="entry name" value="P_typ_ATPase"/>
</dbReference>
<dbReference type="SFLD" id="SFLDG00002">
    <property type="entry name" value="C1.7:_P-type_atpase_like"/>
    <property type="match status" value="1"/>
</dbReference>
<sequence>MAEKEGNLDAVLKEAVDLENIPLEEVFENLRCSREGLTTQQAQQRLEIFGPNKLEEKEESKFLKFLGFMWNPLSWVMEAAAIMAIALANGGGKPPDWQDFVGIITLLVINSTISFIEENNAGNAAAALMARLAPKAKVLRDGRWTEEEAAILVPGDIVSIKLGDIIPADARLLEGDPLKIDQSALTGESLPVTKGPGDGVYSGSTVKQGEIEAIVIATGVHTFFGKAAHLVDSTNQVGHFQKVLTAIGNFCICSIAVGMFVEIIVMYPIQHRDYRPGIDNLLVLLIGGIPIAMPTVLSVTMAIGSHRLSQQGAITKRMTAIEEMAGMDVLCSDKTGTLTLNKLTVDKNLIDVFERGITQDQVILMAARASRTENQDAIDTAIVGMLADPKEARAGIQEVHFLPFNPTDKRTALTYIDGDGKMYRVSKGAPEQILHLAHNKPEIERRVHAVIDKFAERGLRSLAVAYQEVPEGTKESPGGPWHFVGLMPLFDPPRHDSAETIRRALNLGVNVKMITGDQLAIGKETGRRLGMGTNMYPSSALLGQNKDESIAALPVDDLIEKADGFAGVFPEHKYEIVKRLQARKHICGMTGDGVNDAPALKKADIGIAVADATDAARSASDIVLTEPGLSVIISAVLTSRAIFQRMKNYTIYAVSITIRIVLGFMLLALIWKFDFPPFMVLIIAILNDGTIMTISKDRVKPSPLPDSWKLAEIFTTGVVLGGYLAMMTVIFFWAAYKTDFFPRIFHVESLEKTAQDDFQKLASAVYLQVSTISQALIFVTRSRSWSFVERPGFLLVFAFLVAQLIATLIAVYADWAFTSIKGIGWGWAGIVWLYNLIFYFPLDIIKFLIRYALSGKAWDLVIEQRIAFTRKKDFGKEERELKWAHAQRTLHGLQPPDAKMFSEKAGYNELNQMAEEAKRRAEIARLRELHTLKGHVESVVKLKGLDIETIQQSYTVPQPTAHRNANAQRGPKRDEAQKQKLTPYLEEGRANKHKAAKMPQWPSLQLPAAAAARRAAPFALCRSSSSSVCASASNQDLVACPWQKEDEAQSLSLVVVGGGAAGVYASIRAKSLAPHLNVQVFDKGRFLSKVKISGGGRCNVTNGHHLESLGMARNYPRGHKELRGSFFKTHGPQDTMRWFSDHGVELKAGKAVTGASVTENGKFVVKVEKRTVDFVDYVNANYVLVATGSSQQGYSIAAQFGHSIIAPVPSLFTFKITDKRLADLSGVTFPSVKAKLKLDGIKKSAPELTQTGPMLVTHWGLSGPVVLRLSAWGARELHQYNYQAKLTVDFIPDIHIEDVKRILFQYKDHHAKHKINNSFPMEFALVKRFWKFLLEQESLDGDMHWASIPNNNLNTVALRLKQWMFEVVAKGQFKDEFVTAGGVPLSEISLSTMESKKQPNLFFAGEVLNVDGVTGGFNFQNAWTGGYIAGTSIGTLASSNMRQQQPHLQLEGS</sequence>
<evidence type="ECO:0000256" key="10">
    <source>
        <dbReference type="ARBA" id="ARBA00022840"/>
    </source>
</evidence>
<dbReference type="FunFam" id="1.20.1110.10:FF:000045">
    <property type="entry name" value="ATPase 4 plasma membrane-type"/>
    <property type="match status" value="1"/>
</dbReference>
<feature type="transmembrane region" description="Helical" evidence="20">
    <location>
        <begin position="281"/>
        <end position="303"/>
    </location>
</feature>
<dbReference type="Pfam" id="PF22780">
    <property type="entry name" value="HI0933_like_1st"/>
    <property type="match status" value="1"/>
</dbReference>
<dbReference type="Gene3D" id="3.40.50.1000">
    <property type="entry name" value="HAD superfamily/HAD-like"/>
    <property type="match status" value="1"/>
</dbReference>
<evidence type="ECO:0000256" key="20">
    <source>
        <dbReference type="SAM" id="Phobius"/>
    </source>
</evidence>
<dbReference type="InterPro" id="IPR023214">
    <property type="entry name" value="HAD_sf"/>
</dbReference>
<evidence type="ECO:0000256" key="11">
    <source>
        <dbReference type="ARBA" id="ARBA00022842"/>
    </source>
</evidence>
<dbReference type="InterPro" id="IPR055178">
    <property type="entry name" value="RsdA/BaiN/AoA(So)-like_dom"/>
</dbReference>
<evidence type="ECO:0000256" key="15">
    <source>
        <dbReference type="ARBA" id="ARBA00023136"/>
    </source>
</evidence>
<dbReference type="Gene3D" id="2.40.30.10">
    <property type="entry name" value="Translation factors"/>
    <property type="match status" value="1"/>
</dbReference>
<dbReference type="InterPro" id="IPR059000">
    <property type="entry name" value="ATPase_P-type_domA"/>
</dbReference>
<dbReference type="SUPFAM" id="SSF160996">
    <property type="entry name" value="HI0933 insert domain-like"/>
    <property type="match status" value="1"/>
</dbReference>
<name>A0A0E0MQ33_ORYPU</name>
<dbReference type="Gene3D" id="6.10.140.890">
    <property type="match status" value="1"/>
</dbReference>
<evidence type="ECO:0000256" key="4">
    <source>
        <dbReference type="ARBA" id="ARBA00022448"/>
    </source>
</evidence>
<dbReference type="InterPro" id="IPR044492">
    <property type="entry name" value="P_typ_ATPase_HD_dom"/>
</dbReference>
<keyword evidence="9" id="KW-0375">Hydrogen ion transport</keyword>
<keyword evidence="5" id="KW-0597">Phosphoprotein</keyword>
<dbReference type="SMART" id="SM00831">
    <property type="entry name" value="Cation_ATPase_N"/>
    <property type="match status" value="1"/>
</dbReference>
<evidence type="ECO:0000256" key="7">
    <source>
        <dbReference type="ARBA" id="ARBA00022723"/>
    </source>
</evidence>
<dbReference type="PANTHER" id="PTHR42861">
    <property type="entry name" value="CALCIUM-TRANSPORTING ATPASE"/>
    <property type="match status" value="1"/>
</dbReference>